<evidence type="ECO:0000313" key="3">
    <source>
        <dbReference type="Proteomes" id="UP000006054"/>
    </source>
</evidence>
<dbReference type="HOGENOM" id="CLU_1842169_0_0_10"/>
<dbReference type="RefSeq" id="WP_014797144.1">
    <property type="nucleotide sequence ID" value="NC_018018.1"/>
</dbReference>
<protein>
    <submittedName>
        <fullName evidence="2">Uncharacterized protein</fullName>
    </submittedName>
</protein>
<accession>I4AIA2</accession>
<dbReference type="Proteomes" id="UP000006054">
    <property type="component" value="Chromosome"/>
</dbReference>
<organism evidence="2 3">
    <name type="scientific">Bernardetia litoralis (strain ATCC 23117 / DSM 6794 / NBRC 15988 / NCIMB 1366 / Fx l1 / Sio-4)</name>
    <name type="common">Flexibacter litoralis</name>
    <dbReference type="NCBI Taxonomy" id="880071"/>
    <lineage>
        <taxon>Bacteria</taxon>
        <taxon>Pseudomonadati</taxon>
        <taxon>Bacteroidota</taxon>
        <taxon>Cytophagia</taxon>
        <taxon>Cytophagales</taxon>
        <taxon>Bernardetiaceae</taxon>
        <taxon>Bernardetia</taxon>
    </lineage>
</organism>
<dbReference type="KEGG" id="fli:Fleli_1251"/>
<sequence>MFKKSTRLPKHKKFEFQPRFYNADKEDFEKRKRWTEAEEKLKELDKEQAKDQLNELSTYNEENSILRGSFGRAKEKRKTLFGNMSVVVLIALLGGSTYIFANLGSGGKDLGWEVYIILLLVPIYILFRIRANSKIKKEK</sequence>
<keyword evidence="1" id="KW-1133">Transmembrane helix</keyword>
<evidence type="ECO:0000256" key="1">
    <source>
        <dbReference type="SAM" id="Phobius"/>
    </source>
</evidence>
<keyword evidence="1" id="KW-0472">Membrane</keyword>
<dbReference type="EMBL" id="CP003345">
    <property type="protein sequence ID" value="AFM03687.1"/>
    <property type="molecule type" value="Genomic_DNA"/>
</dbReference>
<keyword evidence="1" id="KW-0812">Transmembrane</keyword>
<feature type="transmembrane region" description="Helical" evidence="1">
    <location>
        <begin position="80"/>
        <end position="100"/>
    </location>
</feature>
<keyword evidence="3" id="KW-1185">Reference proteome</keyword>
<dbReference type="AlphaFoldDB" id="I4AIA2"/>
<proteinExistence type="predicted"/>
<feature type="transmembrane region" description="Helical" evidence="1">
    <location>
        <begin position="112"/>
        <end position="129"/>
    </location>
</feature>
<dbReference type="STRING" id="880071.Fleli_1251"/>
<name>I4AIA2_BERLS</name>
<evidence type="ECO:0000313" key="2">
    <source>
        <dbReference type="EMBL" id="AFM03687.1"/>
    </source>
</evidence>
<gene>
    <name evidence="2" type="ordered locus">Fleli_1251</name>
</gene>
<reference evidence="3" key="1">
    <citation type="submission" date="2012-06" db="EMBL/GenBank/DDBJ databases">
        <title>The complete genome of Flexibacter litoralis DSM 6794.</title>
        <authorList>
            <person name="Lucas S."/>
            <person name="Copeland A."/>
            <person name="Lapidus A."/>
            <person name="Glavina del Rio T."/>
            <person name="Dalin E."/>
            <person name="Tice H."/>
            <person name="Bruce D."/>
            <person name="Goodwin L."/>
            <person name="Pitluck S."/>
            <person name="Peters L."/>
            <person name="Ovchinnikova G."/>
            <person name="Lu M."/>
            <person name="Kyrpides N."/>
            <person name="Mavromatis K."/>
            <person name="Ivanova N."/>
            <person name="Brettin T."/>
            <person name="Detter J.C."/>
            <person name="Han C."/>
            <person name="Larimer F."/>
            <person name="Land M."/>
            <person name="Hauser L."/>
            <person name="Markowitz V."/>
            <person name="Cheng J.-F."/>
            <person name="Hugenholtz P."/>
            <person name="Woyke T."/>
            <person name="Wu D."/>
            <person name="Spring S."/>
            <person name="Lang E."/>
            <person name="Kopitz M."/>
            <person name="Brambilla E."/>
            <person name="Klenk H.-P."/>
            <person name="Eisen J.A."/>
        </authorList>
    </citation>
    <scope>NUCLEOTIDE SEQUENCE [LARGE SCALE GENOMIC DNA]</scope>
    <source>
        <strain evidence="3">ATCC 23117 / DSM 6794 / NBRC 15988 / NCIMB 1366 / Sio-4</strain>
    </source>
</reference>